<sequence>MTSRHTDGGAVTSHTDGGAVTSHTDGGAVTSHTDGRADGYRASHTLPLRTELKRQFKRRRTHLALGFLALLPVILAVAFAIGGSDSGSGAVDLIELGTRGGVNFTVFCLFMSVGFLLIVVVALFFGDSVASEASWSSLRYLLAIPVPRSRLLQQKAIVSAALSVLSILILFGVALALGTALYGTGPLVTPFGDSLGYGEAVGRLLVALAYIAVNLTWVAGLALLLSVLTDAPLGAVGGTVMVSILVQILDQITALGQWRDYLPGHFSFAWTRLLAPTVDWHDIVLGSFSALAYAAVFGLVAWQKFAVKDITS</sequence>
<dbReference type="PANTHER" id="PTHR37305:SF1">
    <property type="entry name" value="MEMBRANE PROTEIN"/>
    <property type="match status" value="1"/>
</dbReference>
<dbReference type="Proteomes" id="UP001596484">
    <property type="component" value="Unassembled WGS sequence"/>
</dbReference>
<feature type="transmembrane region" description="Helical" evidence="2">
    <location>
        <begin position="63"/>
        <end position="82"/>
    </location>
</feature>
<accession>A0ABW2RYT5</accession>
<feature type="transmembrane region" description="Helical" evidence="2">
    <location>
        <begin position="204"/>
        <end position="224"/>
    </location>
</feature>
<comment type="caution">
    <text evidence="3">The sequence shown here is derived from an EMBL/GenBank/DDBJ whole genome shotgun (WGS) entry which is preliminary data.</text>
</comment>
<feature type="region of interest" description="Disordered" evidence="1">
    <location>
        <begin position="1"/>
        <end position="40"/>
    </location>
</feature>
<dbReference type="PANTHER" id="PTHR37305">
    <property type="entry name" value="INTEGRAL MEMBRANE PROTEIN-RELATED"/>
    <property type="match status" value="1"/>
</dbReference>
<keyword evidence="2" id="KW-0472">Membrane</keyword>
<dbReference type="EMBL" id="JBHTCS010000016">
    <property type="protein sequence ID" value="MFC7448989.1"/>
    <property type="molecule type" value="Genomic_DNA"/>
</dbReference>
<gene>
    <name evidence="3" type="ORF">ACFQS9_13920</name>
</gene>
<evidence type="ECO:0000313" key="3">
    <source>
        <dbReference type="EMBL" id="MFC7448989.1"/>
    </source>
</evidence>
<feature type="transmembrane region" description="Helical" evidence="2">
    <location>
        <begin position="102"/>
        <end position="125"/>
    </location>
</feature>
<evidence type="ECO:0000256" key="2">
    <source>
        <dbReference type="SAM" id="Phobius"/>
    </source>
</evidence>
<keyword evidence="2" id="KW-0812">Transmembrane</keyword>
<keyword evidence="2" id="KW-1133">Transmembrane helix</keyword>
<proteinExistence type="predicted"/>
<feature type="transmembrane region" description="Helical" evidence="2">
    <location>
        <begin position="231"/>
        <end position="249"/>
    </location>
</feature>
<evidence type="ECO:0000313" key="4">
    <source>
        <dbReference type="Proteomes" id="UP001596484"/>
    </source>
</evidence>
<organism evidence="3 4">
    <name type="scientific">Rhodococcus daqingensis</name>
    <dbReference type="NCBI Taxonomy" id="2479363"/>
    <lineage>
        <taxon>Bacteria</taxon>
        <taxon>Bacillati</taxon>
        <taxon>Actinomycetota</taxon>
        <taxon>Actinomycetes</taxon>
        <taxon>Mycobacteriales</taxon>
        <taxon>Nocardiaceae</taxon>
        <taxon>Rhodococcus</taxon>
    </lineage>
</organism>
<evidence type="ECO:0000256" key="1">
    <source>
        <dbReference type="SAM" id="MobiDB-lite"/>
    </source>
</evidence>
<feature type="transmembrane region" description="Helical" evidence="2">
    <location>
        <begin position="283"/>
        <end position="302"/>
    </location>
</feature>
<name>A0ABW2RYT5_9NOCA</name>
<dbReference type="RefSeq" id="WP_378405592.1">
    <property type="nucleotide sequence ID" value="NZ_JBHTCS010000016.1"/>
</dbReference>
<dbReference type="Pfam" id="PF12679">
    <property type="entry name" value="ABC2_membrane_2"/>
    <property type="match status" value="1"/>
</dbReference>
<feature type="transmembrane region" description="Helical" evidence="2">
    <location>
        <begin position="157"/>
        <end position="184"/>
    </location>
</feature>
<reference evidence="4" key="1">
    <citation type="journal article" date="2019" name="Int. J. Syst. Evol. Microbiol.">
        <title>The Global Catalogue of Microorganisms (GCM) 10K type strain sequencing project: providing services to taxonomists for standard genome sequencing and annotation.</title>
        <authorList>
            <consortium name="The Broad Institute Genomics Platform"/>
            <consortium name="The Broad Institute Genome Sequencing Center for Infectious Disease"/>
            <person name="Wu L."/>
            <person name="Ma J."/>
        </authorList>
    </citation>
    <scope>NUCLEOTIDE SEQUENCE [LARGE SCALE GENOMIC DNA]</scope>
    <source>
        <strain evidence="4">ICMP 19430</strain>
    </source>
</reference>
<protein>
    <submittedName>
        <fullName evidence="3">ABC transporter permease</fullName>
    </submittedName>
</protein>
<keyword evidence="4" id="KW-1185">Reference proteome</keyword>